<dbReference type="SUPFAM" id="SSF53807">
    <property type="entry name" value="Helical backbone' metal receptor"/>
    <property type="match status" value="1"/>
</dbReference>
<accession>A0ABT1E7L9</accession>
<proteinExistence type="inferred from homology"/>
<dbReference type="InterPro" id="IPR002491">
    <property type="entry name" value="ABC_transptr_periplasmic_BD"/>
</dbReference>
<evidence type="ECO:0000313" key="4">
    <source>
        <dbReference type="EMBL" id="MCP1101809.1"/>
    </source>
</evidence>
<dbReference type="Gene3D" id="3.40.50.1980">
    <property type="entry name" value="Nitrogenase molybdenum iron protein domain"/>
    <property type="match status" value="2"/>
</dbReference>
<dbReference type="RefSeq" id="WP_262065594.1">
    <property type="nucleotide sequence ID" value="NZ_JAMXOD010000005.1"/>
</dbReference>
<evidence type="ECO:0000259" key="3">
    <source>
        <dbReference type="PROSITE" id="PS50983"/>
    </source>
</evidence>
<evidence type="ECO:0000313" key="5">
    <source>
        <dbReference type="Proteomes" id="UP001523566"/>
    </source>
</evidence>
<dbReference type="Proteomes" id="UP001523566">
    <property type="component" value="Unassembled WGS sequence"/>
</dbReference>
<sequence>MKIKQALSIFIVFTMLALSACSHSEKVSTGVTVTDQADRKVIIGENVEEIVNCYYISTSTCIALGLTNRMTAVESNADIRPIYRLAAPELLDLPAVGSPKEFNLEACIDLNPDLIILPKRLQDSADTLTDLGIPVILVNPESHEELIEMISLIGDATSTQDAANHLVEYYNKEWKEIQDLTKNLQTTPSVYMGGNSSYLTTAPKDMYQSSIIGDAGGVNVGDAIDGTSWAEVSYEQILEMNPEFFIIPSNASYRKEDIMNDPHLANISAITSKRVYQMPNDFESWDSPIPSGILGVKWLLSVLHEELYSLDDLRQNAADFYKEFYNLTIDTTLIAR</sequence>
<dbReference type="EMBL" id="JAMZFW010000005">
    <property type="protein sequence ID" value="MCP1101809.1"/>
    <property type="molecule type" value="Genomic_DNA"/>
</dbReference>
<dbReference type="Pfam" id="PF01497">
    <property type="entry name" value="Peripla_BP_2"/>
    <property type="match status" value="1"/>
</dbReference>
<feature type="signal peptide" evidence="2">
    <location>
        <begin position="1"/>
        <end position="20"/>
    </location>
</feature>
<dbReference type="PROSITE" id="PS50983">
    <property type="entry name" value="FE_B12_PBP"/>
    <property type="match status" value="1"/>
</dbReference>
<dbReference type="Gene3D" id="1.20.58.2180">
    <property type="match status" value="1"/>
</dbReference>
<dbReference type="PANTHER" id="PTHR30535:SF34">
    <property type="entry name" value="MOLYBDATE-BINDING PROTEIN MOLA"/>
    <property type="match status" value="1"/>
</dbReference>
<keyword evidence="5" id="KW-1185">Reference proteome</keyword>
<evidence type="ECO:0000256" key="2">
    <source>
        <dbReference type="SAM" id="SignalP"/>
    </source>
</evidence>
<feature type="chain" id="PRO_5046860728" evidence="2">
    <location>
        <begin position="21"/>
        <end position="336"/>
    </location>
</feature>
<dbReference type="InterPro" id="IPR050902">
    <property type="entry name" value="ABC_Transporter_SBP"/>
</dbReference>
<dbReference type="PANTHER" id="PTHR30535">
    <property type="entry name" value="VITAMIN B12-BINDING PROTEIN"/>
    <property type="match status" value="1"/>
</dbReference>
<feature type="domain" description="Fe/B12 periplasmic-binding" evidence="3">
    <location>
        <begin position="49"/>
        <end position="311"/>
    </location>
</feature>
<comment type="similarity">
    <text evidence="1">Belongs to the bacterial solute-binding protein 8 family.</text>
</comment>
<name>A0ABT1E7L9_9FIRM</name>
<reference evidence="4 5" key="1">
    <citation type="journal article" date="2022" name="Genome Biol. Evol.">
        <title>Host diet, physiology and behaviors set the stage for Lachnospiraceae cladogenesis.</title>
        <authorList>
            <person name="Vera-Ponce De Leon A."/>
            <person name="Schneider M."/>
            <person name="Jahnes B.C."/>
            <person name="Sadowski V."/>
            <person name="Camuy-Velez L.A."/>
            <person name="Duan J."/>
            <person name="Sabree Z.L."/>
        </authorList>
    </citation>
    <scope>NUCLEOTIDE SEQUENCE [LARGE SCALE GENOMIC DNA]</scope>
    <source>
        <strain evidence="4 5">PAL113</strain>
    </source>
</reference>
<evidence type="ECO:0000256" key="1">
    <source>
        <dbReference type="ARBA" id="ARBA00008814"/>
    </source>
</evidence>
<comment type="caution">
    <text evidence="4">The sequence shown here is derived from an EMBL/GenBank/DDBJ whole genome shotgun (WGS) entry which is preliminary data.</text>
</comment>
<keyword evidence="2" id="KW-0732">Signal</keyword>
<organism evidence="4 5">
    <name type="scientific">Aequitasia blattaphilus</name>
    <dbReference type="NCBI Taxonomy" id="2949332"/>
    <lineage>
        <taxon>Bacteria</taxon>
        <taxon>Bacillati</taxon>
        <taxon>Bacillota</taxon>
        <taxon>Clostridia</taxon>
        <taxon>Lachnospirales</taxon>
        <taxon>Lachnospiraceae</taxon>
        <taxon>Aequitasia</taxon>
    </lineage>
</organism>
<gene>
    <name evidence="4" type="ORF">NK125_05195</name>
</gene>
<protein>
    <submittedName>
        <fullName evidence="4">ABC transporter substrate-binding protein</fullName>
    </submittedName>
</protein>
<dbReference type="PROSITE" id="PS51257">
    <property type="entry name" value="PROKAR_LIPOPROTEIN"/>
    <property type="match status" value="1"/>
</dbReference>